<name>A0A2G3PNY6_WILMA</name>
<gene>
    <name evidence="2" type="ORF">CSW57_07770</name>
</gene>
<dbReference type="SUPFAM" id="SSF53474">
    <property type="entry name" value="alpha/beta-Hydrolases"/>
    <property type="match status" value="1"/>
</dbReference>
<accession>A0A2G3PNY6</accession>
<dbReference type="RefSeq" id="WP_099382257.1">
    <property type="nucleotide sequence ID" value="NZ_PEBD01000005.1"/>
</dbReference>
<organism evidence="2 3">
    <name type="scientific">Williamsia marianensis</name>
    <dbReference type="NCBI Taxonomy" id="85044"/>
    <lineage>
        <taxon>Bacteria</taxon>
        <taxon>Bacillati</taxon>
        <taxon>Actinomycetota</taxon>
        <taxon>Actinomycetes</taxon>
        <taxon>Mycobacteriales</taxon>
        <taxon>Nocardiaceae</taxon>
        <taxon>Williamsia</taxon>
    </lineage>
</organism>
<dbReference type="InterPro" id="IPR017208">
    <property type="entry name" value="UCP037442_abhydr"/>
</dbReference>
<dbReference type="Proteomes" id="UP000225108">
    <property type="component" value="Unassembled WGS sequence"/>
</dbReference>
<dbReference type="InterPro" id="IPR022742">
    <property type="entry name" value="Hydrolase_4"/>
</dbReference>
<dbReference type="PIRSF" id="PIRSF037442">
    <property type="entry name" value="UCP037442_abhydr"/>
    <property type="match status" value="1"/>
</dbReference>
<evidence type="ECO:0000313" key="3">
    <source>
        <dbReference type="Proteomes" id="UP000225108"/>
    </source>
</evidence>
<sequence>MTQTTGRPDAFKQQESIVVESAPGITITVRVWPTTDAQAPVVLILPAMAMKAKHYAPLIKALNKSGVQVATCDLRAQGEARPALADCPDFGYREMLEEDLPAIIDAVCQRFEATRIDLFGHSLGGQLALLRTAAQGTQGAVASVTIIGTGTVFWRAFGPRRWIEALSTIQWIGLVARVKGSWPGGILIPGPMAGGVMIDWSRHSLTARYRPKGTKLNYDELISKLDLPVLAISLDDDTLGPKSNVDFLVRKLSSAKVTRWHIEGDSSITHRGHVDWLADSRLLAPVVRQWIETGELATPGPVE</sequence>
<dbReference type="GO" id="GO:0016787">
    <property type="term" value="F:hydrolase activity"/>
    <property type="evidence" value="ECO:0007669"/>
    <property type="project" value="UniProtKB-KW"/>
</dbReference>
<comment type="caution">
    <text evidence="2">The sequence shown here is derived from an EMBL/GenBank/DDBJ whole genome shotgun (WGS) entry which is preliminary data.</text>
</comment>
<reference evidence="2 3" key="1">
    <citation type="submission" date="2017-10" db="EMBL/GenBank/DDBJ databases">
        <title>The draft genome sequence of Williamsia sp. BULT 1.1 isolated from the semi-arid grassland soils from South Africa.</title>
        <authorList>
            <person name="Kabwe M.H."/>
            <person name="Govender N."/>
            <person name="Mutseka Lunga P."/>
            <person name="Vikram S."/>
            <person name="Makhalanyane T.P."/>
        </authorList>
    </citation>
    <scope>NUCLEOTIDE SEQUENCE [LARGE SCALE GENOMIC DNA]</scope>
    <source>
        <strain evidence="2 3">BULT 1.1</strain>
    </source>
</reference>
<dbReference type="EMBL" id="PEBD01000005">
    <property type="protein sequence ID" value="PHV67569.1"/>
    <property type="molecule type" value="Genomic_DNA"/>
</dbReference>
<proteinExistence type="predicted"/>
<dbReference type="Gene3D" id="3.40.50.1820">
    <property type="entry name" value="alpha/beta hydrolase"/>
    <property type="match status" value="1"/>
</dbReference>
<keyword evidence="2" id="KW-0378">Hydrolase</keyword>
<protein>
    <submittedName>
        <fullName evidence="2">Alpha/beta hydrolase</fullName>
    </submittedName>
</protein>
<dbReference type="InterPro" id="IPR029058">
    <property type="entry name" value="AB_hydrolase_fold"/>
</dbReference>
<dbReference type="Pfam" id="PF12146">
    <property type="entry name" value="Hydrolase_4"/>
    <property type="match status" value="1"/>
</dbReference>
<evidence type="ECO:0000259" key="1">
    <source>
        <dbReference type="Pfam" id="PF12146"/>
    </source>
</evidence>
<evidence type="ECO:0000313" key="2">
    <source>
        <dbReference type="EMBL" id="PHV67569.1"/>
    </source>
</evidence>
<dbReference type="AlphaFoldDB" id="A0A2G3PNY6"/>
<feature type="domain" description="Serine aminopeptidase S33" evidence="1">
    <location>
        <begin position="40"/>
        <end position="150"/>
    </location>
</feature>